<reference evidence="2" key="2">
    <citation type="journal article" date="2015" name="Fish Shellfish Immunol.">
        <title>Early steps in the European eel (Anguilla anguilla)-Vibrio vulnificus interaction in the gills: Role of the RtxA13 toxin.</title>
        <authorList>
            <person name="Callol A."/>
            <person name="Pajuelo D."/>
            <person name="Ebbesson L."/>
            <person name="Teles M."/>
            <person name="MacKenzie S."/>
            <person name="Amaro C."/>
        </authorList>
    </citation>
    <scope>NUCLEOTIDE SEQUENCE</scope>
</reference>
<reference evidence="2" key="1">
    <citation type="submission" date="2014-11" db="EMBL/GenBank/DDBJ databases">
        <authorList>
            <person name="Amaro Gonzalez C."/>
        </authorList>
    </citation>
    <scope>NUCLEOTIDE SEQUENCE</scope>
</reference>
<organism evidence="2">
    <name type="scientific">Anguilla anguilla</name>
    <name type="common">European freshwater eel</name>
    <name type="synonym">Muraena anguilla</name>
    <dbReference type="NCBI Taxonomy" id="7936"/>
    <lineage>
        <taxon>Eukaryota</taxon>
        <taxon>Metazoa</taxon>
        <taxon>Chordata</taxon>
        <taxon>Craniata</taxon>
        <taxon>Vertebrata</taxon>
        <taxon>Euteleostomi</taxon>
        <taxon>Actinopterygii</taxon>
        <taxon>Neopterygii</taxon>
        <taxon>Teleostei</taxon>
        <taxon>Anguilliformes</taxon>
        <taxon>Anguillidae</taxon>
        <taxon>Anguilla</taxon>
    </lineage>
</organism>
<protein>
    <submittedName>
        <fullName evidence="2">Uncharacterized protein</fullName>
    </submittedName>
</protein>
<feature type="region of interest" description="Disordered" evidence="1">
    <location>
        <begin position="1"/>
        <end position="21"/>
    </location>
</feature>
<name>A0A0E9QW32_ANGAN</name>
<evidence type="ECO:0000313" key="2">
    <source>
        <dbReference type="EMBL" id="JAH20667.1"/>
    </source>
</evidence>
<accession>A0A0E9QW32</accession>
<dbReference type="AlphaFoldDB" id="A0A0E9QW32"/>
<dbReference type="EMBL" id="GBXM01087910">
    <property type="protein sequence ID" value="JAH20667.1"/>
    <property type="molecule type" value="Transcribed_RNA"/>
</dbReference>
<proteinExistence type="predicted"/>
<sequence>MLANPCKQLDGGGGSSCSLLPKSSLTYANQKIHQD</sequence>
<evidence type="ECO:0000256" key="1">
    <source>
        <dbReference type="SAM" id="MobiDB-lite"/>
    </source>
</evidence>